<dbReference type="GeneID" id="112404986"/>
<dbReference type="Pfam" id="PF18486">
    <property type="entry name" value="PUB_1"/>
    <property type="match status" value="1"/>
</dbReference>
<accession>A0A341C399</accession>
<dbReference type="PANTHER" id="PTHR16004:SF5">
    <property type="entry name" value="E3 UBIQUITIN-PROTEIN LIGASE RNF31"/>
    <property type="match status" value="1"/>
</dbReference>
<evidence type="ECO:0000256" key="11">
    <source>
        <dbReference type="SAM" id="MobiDB-lite"/>
    </source>
</evidence>
<dbReference type="InterPro" id="IPR040641">
    <property type="entry name" value="RNF31_PUB"/>
</dbReference>
<dbReference type="Pfam" id="PF16678">
    <property type="entry name" value="UBA_HOIP"/>
    <property type="match status" value="1"/>
</dbReference>
<dbReference type="InterPro" id="IPR047540">
    <property type="entry name" value="BRcat_RBR_RNF31-like"/>
</dbReference>
<dbReference type="CDD" id="cd19815">
    <property type="entry name" value="Bbox1_HOIP"/>
    <property type="match status" value="1"/>
</dbReference>
<dbReference type="Gene3D" id="1.10.8.10">
    <property type="entry name" value="DNA helicase RuvA subunit, C-terminal domain"/>
    <property type="match status" value="1"/>
</dbReference>
<dbReference type="PROSITE" id="PS50199">
    <property type="entry name" value="ZF_RANBP2_2"/>
    <property type="match status" value="2"/>
</dbReference>
<dbReference type="CDD" id="cd16631">
    <property type="entry name" value="mRING-HC-C4C4_RBR_HOIP"/>
    <property type="match status" value="1"/>
</dbReference>
<evidence type="ECO:0000256" key="7">
    <source>
        <dbReference type="ARBA" id="ARBA00022771"/>
    </source>
</evidence>
<evidence type="ECO:0000256" key="3">
    <source>
        <dbReference type="ARBA" id="ARBA00012251"/>
    </source>
</evidence>
<dbReference type="PROSITE" id="PS51873">
    <property type="entry name" value="TRIAD"/>
    <property type="match status" value="1"/>
</dbReference>
<evidence type="ECO:0000313" key="16">
    <source>
        <dbReference type="RefSeq" id="XP_024608959.1"/>
    </source>
</evidence>
<dbReference type="InterPro" id="IPR041031">
    <property type="entry name" value="RNF31_C"/>
</dbReference>
<keyword evidence="15" id="KW-1185">Reference proteome</keyword>
<dbReference type="SMART" id="SM00547">
    <property type="entry name" value="ZnF_RBZ"/>
    <property type="match status" value="3"/>
</dbReference>
<dbReference type="GO" id="GO:0071797">
    <property type="term" value="C:LUBAC complex"/>
    <property type="evidence" value="ECO:0007669"/>
    <property type="project" value="InterPro"/>
</dbReference>
<dbReference type="Pfam" id="PF22191">
    <property type="entry name" value="IBR_1"/>
    <property type="match status" value="2"/>
</dbReference>
<feature type="domain" description="UBA" evidence="12">
    <location>
        <begin position="508"/>
        <end position="559"/>
    </location>
</feature>
<dbReference type="InterPro" id="IPR047543">
    <property type="entry name" value="Bbox1_RNF31-like"/>
</dbReference>
<name>A0A341C399_NEOAA</name>
<dbReference type="InterPro" id="IPR001876">
    <property type="entry name" value="Znf_RanBP2"/>
</dbReference>
<keyword evidence="7 10" id="KW-0863">Zinc-finger</keyword>
<evidence type="ECO:0000256" key="10">
    <source>
        <dbReference type="PROSITE-ProRule" id="PRU00322"/>
    </source>
</evidence>
<feature type="region of interest" description="Disordered" evidence="11">
    <location>
        <begin position="267"/>
        <end position="296"/>
    </location>
</feature>
<evidence type="ECO:0000256" key="5">
    <source>
        <dbReference type="ARBA" id="ARBA00022723"/>
    </source>
</evidence>
<dbReference type="Pfam" id="PF18091">
    <property type="entry name" value="E3_UbLigase_RBR"/>
    <property type="match status" value="1"/>
</dbReference>
<dbReference type="GO" id="GO:0097039">
    <property type="term" value="P:protein linear polyubiquitination"/>
    <property type="evidence" value="ECO:0007669"/>
    <property type="project" value="TreeGrafter"/>
</dbReference>
<evidence type="ECO:0000256" key="4">
    <source>
        <dbReference type="ARBA" id="ARBA00022679"/>
    </source>
</evidence>
<dbReference type="PROSITE" id="PS01358">
    <property type="entry name" value="ZF_RANBP2_1"/>
    <property type="match status" value="3"/>
</dbReference>
<proteinExistence type="inferred from homology"/>
<comment type="catalytic activity">
    <reaction evidence="1">
        <text>[E2 ubiquitin-conjugating enzyme]-S-ubiquitinyl-L-cysteine + [acceptor protein]-L-lysine = [E2 ubiquitin-conjugating enzyme]-L-cysteine + [acceptor protein]-N(6)-ubiquitinyl-L-lysine.</text>
        <dbReference type="EC" id="2.3.2.31"/>
    </reaction>
</comment>
<dbReference type="GO" id="GO:0070530">
    <property type="term" value="F:K63-linked polyubiquitin modification-dependent protein binding"/>
    <property type="evidence" value="ECO:0007669"/>
    <property type="project" value="TreeGrafter"/>
</dbReference>
<dbReference type="CDD" id="cd10464">
    <property type="entry name" value="PUB_RNF31"/>
    <property type="match status" value="1"/>
</dbReference>
<dbReference type="InterPro" id="IPR047541">
    <property type="entry name" value="RNF31_RBR_mRING-HC-like"/>
</dbReference>
<feature type="compositionally biased region" description="Low complexity" evidence="11">
    <location>
        <begin position="281"/>
        <end position="296"/>
    </location>
</feature>
<evidence type="ECO:0000259" key="13">
    <source>
        <dbReference type="PROSITE" id="PS50199"/>
    </source>
</evidence>
<dbReference type="InterPro" id="IPR017907">
    <property type="entry name" value="Znf_RING_CS"/>
</dbReference>
<evidence type="ECO:0000256" key="9">
    <source>
        <dbReference type="ARBA" id="ARBA00022833"/>
    </source>
</evidence>
<dbReference type="Gene3D" id="1.20.58.2190">
    <property type="match status" value="1"/>
</dbReference>
<dbReference type="CDD" id="cd14325">
    <property type="entry name" value="UBA_RNF31"/>
    <property type="match status" value="1"/>
</dbReference>
<feature type="region of interest" description="Disordered" evidence="11">
    <location>
        <begin position="441"/>
        <end position="469"/>
    </location>
</feature>
<feature type="domain" description="RanBP2-type" evidence="13">
    <location>
        <begin position="350"/>
        <end position="379"/>
    </location>
</feature>
<protein>
    <recommendedName>
        <fullName evidence="3">RBR-type E3 ubiquitin transferase</fullName>
        <ecNumber evidence="3">2.3.2.31</ecNumber>
    </recommendedName>
</protein>
<dbReference type="InterPro" id="IPR002867">
    <property type="entry name" value="IBR_dom"/>
</dbReference>
<dbReference type="InterPro" id="IPR018997">
    <property type="entry name" value="PUB_domain"/>
</dbReference>
<dbReference type="GO" id="GO:1990450">
    <property type="term" value="F:linear polyubiquitin binding"/>
    <property type="evidence" value="ECO:0007669"/>
    <property type="project" value="TreeGrafter"/>
</dbReference>
<evidence type="ECO:0000259" key="14">
    <source>
        <dbReference type="PROSITE" id="PS51873"/>
    </source>
</evidence>
<organism evidence="15 16">
    <name type="scientific">Neophocaena asiaeorientalis asiaeorientalis</name>
    <name type="common">Yangtze finless porpoise</name>
    <name type="synonym">Neophocaena phocaenoides subsp. asiaeorientalis</name>
    <dbReference type="NCBI Taxonomy" id="1706337"/>
    <lineage>
        <taxon>Eukaryota</taxon>
        <taxon>Metazoa</taxon>
        <taxon>Chordata</taxon>
        <taxon>Craniata</taxon>
        <taxon>Vertebrata</taxon>
        <taxon>Euteleostomi</taxon>
        <taxon>Mammalia</taxon>
        <taxon>Eutheria</taxon>
        <taxon>Laurasiatheria</taxon>
        <taxon>Artiodactyla</taxon>
        <taxon>Whippomorpha</taxon>
        <taxon>Cetacea</taxon>
        <taxon>Odontoceti</taxon>
        <taxon>Phocoenidae</taxon>
        <taxon>Neophocaena</taxon>
    </lineage>
</organism>
<dbReference type="Gene3D" id="1.20.120.1750">
    <property type="match status" value="1"/>
</dbReference>
<dbReference type="CDD" id="cd20351">
    <property type="entry name" value="Rcat_RBR_HOIP"/>
    <property type="match status" value="1"/>
</dbReference>
<keyword evidence="9" id="KW-0862">Zinc</keyword>
<dbReference type="InterPro" id="IPR036443">
    <property type="entry name" value="Znf_RanBP2_sf"/>
</dbReference>
<keyword evidence="5" id="KW-0479">Metal-binding</keyword>
<dbReference type="SMART" id="SM00647">
    <property type="entry name" value="IBR"/>
    <property type="match status" value="2"/>
</dbReference>
<dbReference type="PANTHER" id="PTHR16004">
    <property type="entry name" value="RING FINGER PROTEIN 31-RELATED"/>
    <property type="match status" value="1"/>
</dbReference>
<dbReference type="GO" id="GO:0008270">
    <property type="term" value="F:zinc ion binding"/>
    <property type="evidence" value="ECO:0007669"/>
    <property type="project" value="UniProtKB-KW"/>
</dbReference>
<dbReference type="Pfam" id="PF09409">
    <property type="entry name" value="PUB"/>
    <property type="match status" value="1"/>
</dbReference>
<dbReference type="Pfam" id="PF25163">
    <property type="entry name" value="UBA_RNF31"/>
    <property type="match status" value="1"/>
</dbReference>
<gene>
    <name evidence="16" type="primary">RNF31</name>
</gene>
<keyword evidence="8" id="KW-0833">Ubl conjugation pathway</keyword>
<dbReference type="PROSITE" id="PS50030">
    <property type="entry name" value="UBA"/>
    <property type="match status" value="1"/>
</dbReference>
<dbReference type="InterPro" id="IPR026254">
    <property type="entry name" value="RNF31-like"/>
</dbReference>
<dbReference type="CDD" id="cd20337">
    <property type="entry name" value="BRcat_RBR_HOIP"/>
    <property type="match status" value="1"/>
</dbReference>
<dbReference type="InterPro" id="IPR013083">
    <property type="entry name" value="Znf_RING/FYVE/PHD"/>
</dbReference>
<dbReference type="Proteomes" id="UP000252040">
    <property type="component" value="Unplaced"/>
</dbReference>
<sequence>MPGEEEERAFLAAREELASALRKDSGQALSLEQLRPLLVTSLPPAARYLQLDAARLVRCNAHGEPRNYLNTLSTALNILEKYGRNLLSPQRPRYWRGVKFNNPVFRSTVDAVQGGRDVLRLYGYTEEQPDGLSFPEGQKEPDEQQVATVTLEVLLLRTELSLLLQNTHPEPQALEQLLKDKVEDDILQLSEFAPLLREIAPGPLTTPSAPASIPGPCFLCGSAPGTLHCLACKQALCPTCDRLFHGHPDRAHHLRQTLPVAPQATHLTPSLSASAPPRPQSTSLPALGDSSSSSPDPASARLPWHCSACAMLNEPWTVLCVACDRPRGCKGLGLGIEGPQGAGGVEPELARGHWACQSCTFENEAVAVLCAMCERPRLAQPPSLVVDSQDAGVCLQPLKQEDTLLSSAQTPVWYCIHCTFCNSGPGWVCAMCNRTSSPIPVQHTSRPLASSLEEQLPEPGPPRRLSAPLASSCGDLEKQRQDKMREEGLQLVLKIREARNAWLDRHGNLDEAVKECVRARRRKVQELRSLGFEPEEGSLHALFQHGGDVARALTELQRQRLEPFHQRLWDSGPEPTPSWDGPDKQSLVRRLLAVHTLPSWGRAELALALLQETPRNYELGDVVEAVRQSQDRAFLRRLLAQECAVCSWALPRNRMQALTSCECTICPDCFRQHFTIALKEKHITDMVCPACGRPDLTDDAQLLSYFSTLDIQLRESLEPDAYALFHKKLTEGVLMRDPKFLWCAQCSFGFIYEREQLEATCPQCHQTFCVRCKRQWEEQHRGRSCEDFQNWKRTNDPEYQAQGLAMYLQENGIDCPKCKFSYALARGGCMHFHCTQCRHQFCSGCYNAFYAKNTLQCLISPTPTPLTQGFLRGQDPNSLQLPLSHLGFRQKCPDPNCRVKKSLHGHHPRDCLFYLRDWMAPRLQKLLQDNNVMFNTEPPAGARAVPGGGCRVMEQKEVPNGFRDEACGKETPAGYAGLCQAHYKEYLVSLINAHSLDPASLYEVEELETATERYLHVRPQPLPGEDAATYHARLLQKLIEEVPLGQSIPRRRK</sequence>
<dbReference type="EC" id="2.3.2.31" evidence="3"/>
<evidence type="ECO:0000256" key="1">
    <source>
        <dbReference type="ARBA" id="ARBA00001798"/>
    </source>
</evidence>
<evidence type="ECO:0000313" key="15">
    <source>
        <dbReference type="Proteomes" id="UP000252040"/>
    </source>
</evidence>
<evidence type="ECO:0000256" key="8">
    <source>
        <dbReference type="ARBA" id="ARBA00022786"/>
    </source>
</evidence>
<evidence type="ECO:0000256" key="6">
    <source>
        <dbReference type="ARBA" id="ARBA00022737"/>
    </source>
</evidence>
<evidence type="ECO:0000259" key="12">
    <source>
        <dbReference type="PROSITE" id="PS50030"/>
    </source>
</evidence>
<dbReference type="RefSeq" id="XP_024608959.1">
    <property type="nucleotide sequence ID" value="XM_024753191.1"/>
</dbReference>
<dbReference type="InterPro" id="IPR047539">
    <property type="entry name" value="UBA_RNF31"/>
</dbReference>
<dbReference type="InterPro" id="IPR047542">
    <property type="entry name" value="Rcat_RBR_RNF31-like"/>
</dbReference>
<feature type="domain" description="RING-type" evidence="14">
    <location>
        <begin position="639"/>
        <end position="870"/>
    </location>
</feature>
<keyword evidence="4" id="KW-0808">Transferase</keyword>
<dbReference type="SUPFAM" id="SSF143503">
    <property type="entry name" value="PUG domain-like"/>
    <property type="match status" value="1"/>
</dbReference>
<dbReference type="CTD" id="55072"/>
<dbReference type="InterPro" id="IPR015940">
    <property type="entry name" value="UBA"/>
</dbReference>
<dbReference type="GO" id="GO:0036435">
    <property type="term" value="F:K48-linked polyubiquitin modification-dependent protein binding"/>
    <property type="evidence" value="ECO:0007669"/>
    <property type="project" value="TreeGrafter"/>
</dbReference>
<dbReference type="FunFam" id="1.20.58.2190:FF:000004">
    <property type="entry name" value="E3 ubiquitin-protein ligase RNF31"/>
    <property type="match status" value="1"/>
</dbReference>
<dbReference type="Gene3D" id="3.30.40.10">
    <property type="entry name" value="Zinc/RING finger domain, C3HC4 (zinc finger)"/>
    <property type="match status" value="1"/>
</dbReference>
<feature type="domain" description="RanBP2-type" evidence="13">
    <location>
        <begin position="299"/>
        <end position="329"/>
    </location>
</feature>
<dbReference type="InterPro" id="IPR032065">
    <property type="entry name" value="RNF31-UBA"/>
</dbReference>
<reference evidence="16" key="1">
    <citation type="submission" date="2025-08" db="UniProtKB">
        <authorList>
            <consortium name="RefSeq"/>
        </authorList>
    </citation>
    <scope>IDENTIFICATION</scope>
    <source>
        <tissue evidence="16">Meat</tissue>
    </source>
</reference>
<dbReference type="InterPro" id="IPR036339">
    <property type="entry name" value="PUB-like_dom_sf"/>
</dbReference>
<keyword evidence="6" id="KW-0677">Repeat</keyword>
<dbReference type="GO" id="GO:0061630">
    <property type="term" value="F:ubiquitin protein ligase activity"/>
    <property type="evidence" value="ECO:0007669"/>
    <property type="project" value="UniProtKB-EC"/>
</dbReference>
<dbReference type="AlphaFoldDB" id="A0A341C399"/>
<evidence type="ECO:0000256" key="2">
    <source>
        <dbReference type="ARBA" id="ARBA00008278"/>
    </source>
</evidence>
<dbReference type="InterPro" id="IPR044066">
    <property type="entry name" value="TRIAD_supradom"/>
</dbReference>
<dbReference type="InterPro" id="IPR057426">
    <property type="entry name" value="RNF31_UBA_3"/>
</dbReference>
<dbReference type="SUPFAM" id="SSF57850">
    <property type="entry name" value="RING/U-box"/>
    <property type="match status" value="3"/>
</dbReference>
<comment type="similarity">
    <text evidence="2">Belongs to the RBR family.</text>
</comment>
<dbReference type="PROSITE" id="PS00518">
    <property type="entry name" value="ZF_RING_1"/>
    <property type="match status" value="1"/>
</dbReference>
<dbReference type="Pfam" id="PF00641">
    <property type="entry name" value="Zn_ribbon_RanBP"/>
    <property type="match status" value="2"/>
</dbReference>
<dbReference type="SUPFAM" id="SSF90209">
    <property type="entry name" value="Ran binding protein zinc finger-like"/>
    <property type="match status" value="1"/>
</dbReference>
<dbReference type="Gene3D" id="4.10.1060.10">
    <property type="entry name" value="Zinc finger, RanBP2-type"/>
    <property type="match status" value="1"/>
</dbReference>